<evidence type="ECO:0000313" key="1">
    <source>
        <dbReference type="EMBL" id="MBD2615957.1"/>
    </source>
</evidence>
<dbReference type="RefSeq" id="WP_185565276.1">
    <property type="nucleotide sequence ID" value="NZ_JACJTC010000035.1"/>
</dbReference>
<keyword evidence="2" id="KW-1185">Reference proteome</keyword>
<dbReference type="Proteomes" id="UP000606396">
    <property type="component" value="Unassembled WGS sequence"/>
</dbReference>
<reference evidence="1 2" key="1">
    <citation type="journal article" date="2020" name="ISME J.">
        <title>Comparative genomics reveals insights into cyanobacterial evolution and habitat adaptation.</title>
        <authorList>
            <person name="Chen M.Y."/>
            <person name="Teng W.K."/>
            <person name="Zhao L."/>
            <person name="Hu C.X."/>
            <person name="Zhou Y.K."/>
            <person name="Han B.P."/>
            <person name="Song L.R."/>
            <person name="Shu W.S."/>
        </authorList>
    </citation>
    <scope>NUCLEOTIDE SEQUENCE [LARGE SCALE GENOMIC DNA]</scope>
    <source>
        <strain evidence="1 2">FACHB-252</strain>
    </source>
</reference>
<proteinExistence type="predicted"/>
<comment type="caution">
    <text evidence="1">The sequence shown here is derived from an EMBL/GenBank/DDBJ whole genome shotgun (WGS) entry which is preliminary data.</text>
</comment>
<sequence>MQPPTRGEVMSEKIQRIDYRCRISMNKEPLSVALIKYIKHSNDISEREKVLAALSGYWLPFALRADGSYPEWELKQSARNAIYKLKLHIAYLSEAFVLEDFSVGCPTIIPAKPMVQQVISNEGVSRVTVAGESLIESEKPKVVVNILPDSQDNMVETMFGGAM</sequence>
<accession>A0ABR8HLD7</accession>
<organism evidence="1 2">
    <name type="scientific">Nostoc punctiforme FACHB-252</name>
    <dbReference type="NCBI Taxonomy" id="1357509"/>
    <lineage>
        <taxon>Bacteria</taxon>
        <taxon>Bacillati</taxon>
        <taxon>Cyanobacteriota</taxon>
        <taxon>Cyanophyceae</taxon>
        <taxon>Nostocales</taxon>
        <taxon>Nostocaceae</taxon>
        <taxon>Nostoc</taxon>
    </lineage>
</organism>
<evidence type="ECO:0000313" key="2">
    <source>
        <dbReference type="Proteomes" id="UP000606396"/>
    </source>
</evidence>
<name>A0ABR8HLD7_NOSPU</name>
<dbReference type="EMBL" id="JACJTC010000035">
    <property type="protein sequence ID" value="MBD2615957.1"/>
    <property type="molecule type" value="Genomic_DNA"/>
</dbReference>
<gene>
    <name evidence="1" type="ORF">H6G94_32725</name>
</gene>
<protein>
    <submittedName>
        <fullName evidence="1">Uncharacterized protein</fullName>
    </submittedName>
</protein>